<sequence>MDDRPADLRTKVLRRVDRAKDTRAARALAWYGARRGALLCGGIAYSAVFSLAAALTIGFSVFFATLGNNAALRQAVFDQIDTWLPGLLVTGDGTGGVLEPDNLVLPSAVNVYSLGAAVVLLFTATGFMRALRVGVRAMFDVPAGDESLVLSKVWELLGFAILGVMVLASAAASIVSQTVNRQVEELLGTSTAVRVLLTLGTAAVGVVLDALLVYLVVRVVARVRPVRTRDLLLGCLAAGLVASALRWLGTSVVAGTADRNPLLASFAVLATVLVLVNFVARVLLLVCAWMYDPPRVDEVELAEEQLRARRHAAEVDRIVRRGQGSGRPWSPLVRGVRRARLAVPPR</sequence>
<feature type="transmembrane region" description="Helical" evidence="6">
    <location>
        <begin position="195"/>
        <end position="219"/>
    </location>
</feature>
<dbReference type="InterPro" id="IPR017039">
    <property type="entry name" value="Virul_fac_BrkB"/>
</dbReference>
<feature type="transmembrane region" description="Helical" evidence="6">
    <location>
        <begin position="231"/>
        <end position="249"/>
    </location>
</feature>
<keyword evidence="4 6" id="KW-1133">Transmembrane helix</keyword>
<protein>
    <submittedName>
        <fullName evidence="7">Ribonuclease BN</fullName>
    </submittedName>
</protein>
<keyword evidence="3 6" id="KW-0812">Transmembrane</keyword>
<dbReference type="STRING" id="743718.Isova_0957"/>
<feature type="transmembrane region" description="Helical" evidence="6">
    <location>
        <begin position="153"/>
        <end position="175"/>
    </location>
</feature>
<dbReference type="AlphaFoldDB" id="F6FPV2"/>
<evidence type="ECO:0000256" key="1">
    <source>
        <dbReference type="ARBA" id="ARBA00004651"/>
    </source>
</evidence>
<keyword evidence="2" id="KW-1003">Cell membrane</keyword>
<dbReference type="eggNOG" id="COG1295">
    <property type="taxonomic scope" value="Bacteria"/>
</dbReference>
<accession>F6FPV2</accession>
<evidence type="ECO:0000256" key="6">
    <source>
        <dbReference type="SAM" id="Phobius"/>
    </source>
</evidence>
<reference evidence="7 8" key="1">
    <citation type="submission" date="2011-05" db="EMBL/GenBank/DDBJ databases">
        <title>Complete sequence of Isoptericola variabilis 225.</title>
        <authorList>
            <consortium name="US DOE Joint Genome Institute"/>
            <person name="Lucas S."/>
            <person name="Han J."/>
            <person name="Lapidus A."/>
            <person name="Cheng J.-F."/>
            <person name="Goodwin L."/>
            <person name="Pitluck S."/>
            <person name="Peters L."/>
            <person name="Mikhailova N."/>
            <person name="Zeytun A."/>
            <person name="Han C."/>
            <person name="Tapia R."/>
            <person name="Land M."/>
            <person name="Hauser L."/>
            <person name="Kyrpides N."/>
            <person name="Ivanova N."/>
            <person name="Pagani I."/>
            <person name="Siebers A."/>
            <person name="Allgaier M."/>
            <person name="Thelen M."/>
            <person name="Hugenholtz P."/>
            <person name="Gladden J."/>
            <person name="Woyke T."/>
        </authorList>
    </citation>
    <scope>NUCLEOTIDE SEQUENCE [LARGE SCALE GENOMIC DNA]</scope>
    <source>
        <strain evidence="8">225</strain>
    </source>
</reference>
<feature type="transmembrane region" description="Helical" evidence="6">
    <location>
        <begin position="261"/>
        <end position="291"/>
    </location>
</feature>
<evidence type="ECO:0000256" key="5">
    <source>
        <dbReference type="ARBA" id="ARBA00023136"/>
    </source>
</evidence>
<dbReference type="PANTHER" id="PTHR30213:SF1">
    <property type="entry name" value="INNER MEMBRANE PROTEIN YHJD"/>
    <property type="match status" value="1"/>
</dbReference>
<name>F6FPV2_ISOV2</name>
<keyword evidence="8" id="KW-1185">Reference proteome</keyword>
<dbReference type="GO" id="GO:0005886">
    <property type="term" value="C:plasma membrane"/>
    <property type="evidence" value="ECO:0007669"/>
    <property type="project" value="UniProtKB-SubCell"/>
</dbReference>
<proteinExistence type="predicted"/>
<dbReference type="EMBL" id="CP002810">
    <property type="protein sequence ID" value="AEG43741.1"/>
    <property type="molecule type" value="Genomic_DNA"/>
</dbReference>
<dbReference type="HOGENOM" id="CLU_050028_1_0_11"/>
<evidence type="ECO:0000256" key="2">
    <source>
        <dbReference type="ARBA" id="ARBA00022475"/>
    </source>
</evidence>
<comment type="subcellular location">
    <subcellularLocation>
        <location evidence="1">Cell membrane</location>
        <topology evidence="1">Multi-pass membrane protein</topology>
    </subcellularLocation>
</comment>
<gene>
    <name evidence="7" type="ordered locus">Isova_0957</name>
</gene>
<evidence type="ECO:0000313" key="8">
    <source>
        <dbReference type="Proteomes" id="UP000009236"/>
    </source>
</evidence>
<feature type="transmembrane region" description="Helical" evidence="6">
    <location>
        <begin position="111"/>
        <end position="132"/>
    </location>
</feature>
<dbReference type="Proteomes" id="UP000009236">
    <property type="component" value="Chromosome"/>
</dbReference>
<evidence type="ECO:0000313" key="7">
    <source>
        <dbReference type="EMBL" id="AEG43741.1"/>
    </source>
</evidence>
<dbReference type="RefSeq" id="WP_013838133.1">
    <property type="nucleotide sequence ID" value="NC_015588.1"/>
</dbReference>
<feature type="transmembrane region" description="Helical" evidence="6">
    <location>
        <begin position="36"/>
        <end position="63"/>
    </location>
</feature>
<organism evidence="8">
    <name type="scientific">Isoptericola variabilis (strain 225)</name>
    <dbReference type="NCBI Taxonomy" id="743718"/>
    <lineage>
        <taxon>Bacteria</taxon>
        <taxon>Bacillati</taxon>
        <taxon>Actinomycetota</taxon>
        <taxon>Actinomycetes</taxon>
        <taxon>Micrococcales</taxon>
        <taxon>Promicromonosporaceae</taxon>
        <taxon>Isoptericola</taxon>
    </lineage>
</organism>
<keyword evidence="5 6" id="KW-0472">Membrane</keyword>
<evidence type="ECO:0000256" key="3">
    <source>
        <dbReference type="ARBA" id="ARBA00022692"/>
    </source>
</evidence>
<dbReference type="Pfam" id="PF03631">
    <property type="entry name" value="Virul_fac_BrkB"/>
    <property type="match status" value="1"/>
</dbReference>
<evidence type="ECO:0000256" key="4">
    <source>
        <dbReference type="ARBA" id="ARBA00022989"/>
    </source>
</evidence>
<dbReference type="PANTHER" id="PTHR30213">
    <property type="entry name" value="INNER MEMBRANE PROTEIN YHJD"/>
    <property type="match status" value="1"/>
</dbReference>
<dbReference type="KEGG" id="iva:Isova_0957"/>